<keyword evidence="2" id="KW-1185">Reference proteome</keyword>
<accession>A0AAN6DNR4</accession>
<name>A0AAN6DNR4_9EURO</name>
<evidence type="ECO:0000313" key="2">
    <source>
        <dbReference type="Proteomes" id="UP001203852"/>
    </source>
</evidence>
<evidence type="ECO:0008006" key="3">
    <source>
        <dbReference type="Google" id="ProtNLM"/>
    </source>
</evidence>
<proteinExistence type="predicted"/>
<organism evidence="1 2">
    <name type="scientific">Exophiala viscosa</name>
    <dbReference type="NCBI Taxonomy" id="2486360"/>
    <lineage>
        <taxon>Eukaryota</taxon>
        <taxon>Fungi</taxon>
        <taxon>Dikarya</taxon>
        <taxon>Ascomycota</taxon>
        <taxon>Pezizomycotina</taxon>
        <taxon>Eurotiomycetes</taxon>
        <taxon>Chaetothyriomycetidae</taxon>
        <taxon>Chaetothyriales</taxon>
        <taxon>Herpotrichiellaceae</taxon>
        <taxon>Exophiala</taxon>
    </lineage>
</organism>
<protein>
    <recommendedName>
        <fullName evidence="3">Letm1 RBD domain-containing protein</fullName>
    </recommendedName>
</protein>
<gene>
    <name evidence="1" type="ORF">EDD36DRAFT_469050</name>
</gene>
<sequence length="433" mass="51043">MSVILSHFRNAALSCSNGGLRSRNITASLKVVYSSISIPRPVVPPRSRRPACFLERFNPTFFSKDPQYPDISTRPEVSRTRNNVPRDLADLRPTPLEQVEYVEGPEETEDGRITSYQRFLYWRRLGKAYYKFYQEGMRKVSANQREREQILSRYKIAQNSMADVTVTYMVLYQLYAGEGMRRRASDEVPKLTRREYNICIRTMEDVRNSWPFSFILFFFRGLTPLIHQFISPLIPGPCRREQDQLRDMKRLFKGWESLERRLNEQDELYAKSRTAAFQVTRRRHMLYTAVLRTSIFSGFAKYIPPSLTWFGMRLYGKGLISRHEQILADTVLIMREGGFSKLSTEDVVDYCIRSGSIAFYEWARKAVERGESYKHAFMERHMVPILEQHAKKMLDCDWPRLSTGSLWKQEIVVRFYDRTAPDSWFFNAHKARR</sequence>
<comment type="caution">
    <text evidence="1">The sequence shown here is derived from an EMBL/GenBank/DDBJ whole genome shotgun (WGS) entry which is preliminary data.</text>
</comment>
<evidence type="ECO:0000313" key="1">
    <source>
        <dbReference type="EMBL" id="KAI1608733.1"/>
    </source>
</evidence>
<reference evidence="1" key="1">
    <citation type="journal article" date="2022" name="bioRxiv">
        <title>Deciphering the potential niche of two novel black yeast fungi from a biological soil crust based on their genomes, phenotypes, and melanin regulation.</title>
        <authorList>
            <consortium name="DOE Joint Genome Institute"/>
            <person name="Carr E.C."/>
            <person name="Barton Q."/>
            <person name="Grambo S."/>
            <person name="Sullivan M."/>
            <person name="Renfro C.M."/>
            <person name="Kuo A."/>
            <person name="Pangilinan J."/>
            <person name="Lipzen A."/>
            <person name="Keymanesh K."/>
            <person name="Savage E."/>
            <person name="Barry K."/>
            <person name="Grigoriev I.V."/>
            <person name="Riekhof W.R."/>
            <person name="Harris S.S."/>
        </authorList>
    </citation>
    <scope>NUCLEOTIDE SEQUENCE</scope>
    <source>
        <strain evidence="1">JF 03-4F</strain>
    </source>
</reference>
<dbReference type="Proteomes" id="UP001203852">
    <property type="component" value="Unassembled WGS sequence"/>
</dbReference>
<dbReference type="EMBL" id="MU404362">
    <property type="protein sequence ID" value="KAI1608733.1"/>
    <property type="molecule type" value="Genomic_DNA"/>
</dbReference>
<dbReference type="AlphaFoldDB" id="A0AAN6DNR4"/>